<accession>A0A8S1YBX9</accession>
<dbReference type="AlphaFoldDB" id="A0A8S1YBX9"/>
<dbReference type="Proteomes" id="UP000689195">
    <property type="component" value="Unassembled WGS sequence"/>
</dbReference>
<evidence type="ECO:0000313" key="2">
    <source>
        <dbReference type="Proteomes" id="UP000689195"/>
    </source>
</evidence>
<comment type="caution">
    <text evidence="1">The sequence shown here is derived from an EMBL/GenBank/DDBJ whole genome shotgun (WGS) entry which is preliminary data.</text>
</comment>
<sequence>MKIIHAHISFVRAKQRLLEKQEKWQEAVQCWDEGIAKLKRAPFFQAKKQKHYKIQENGKKLLNVGIKKSIKTRIIEFFMFGKALKIKVFLRIFFSKGKYKSLHLQFKIFLYFQIQQSFILLTQNRSNIIQILSFFINLQQFQLYFWDSNHY</sequence>
<keyword evidence="2" id="KW-1185">Reference proteome</keyword>
<dbReference type="EMBL" id="CAJJDO010000158">
    <property type="protein sequence ID" value="CAD8210297.1"/>
    <property type="molecule type" value="Genomic_DNA"/>
</dbReference>
<reference evidence="1" key="1">
    <citation type="submission" date="2021-01" db="EMBL/GenBank/DDBJ databases">
        <authorList>
            <consortium name="Genoscope - CEA"/>
            <person name="William W."/>
        </authorList>
    </citation>
    <scope>NUCLEOTIDE SEQUENCE</scope>
</reference>
<organism evidence="1 2">
    <name type="scientific">Paramecium pentaurelia</name>
    <dbReference type="NCBI Taxonomy" id="43138"/>
    <lineage>
        <taxon>Eukaryota</taxon>
        <taxon>Sar</taxon>
        <taxon>Alveolata</taxon>
        <taxon>Ciliophora</taxon>
        <taxon>Intramacronucleata</taxon>
        <taxon>Oligohymenophorea</taxon>
        <taxon>Peniculida</taxon>
        <taxon>Parameciidae</taxon>
        <taxon>Paramecium</taxon>
    </lineage>
</organism>
<name>A0A8S1YBX9_9CILI</name>
<gene>
    <name evidence="1" type="ORF">PPENT_87.1.T1580105</name>
</gene>
<evidence type="ECO:0000313" key="1">
    <source>
        <dbReference type="EMBL" id="CAD8210297.1"/>
    </source>
</evidence>
<protein>
    <submittedName>
        <fullName evidence="1">Uncharacterized protein</fullName>
    </submittedName>
</protein>
<proteinExistence type="predicted"/>